<name>A0ABN7ADJ6_9HEMI</name>
<protein>
    <submittedName>
        <fullName evidence="1">Uncharacterized protein</fullName>
    </submittedName>
</protein>
<dbReference type="EMBL" id="AP028910">
    <property type="protein sequence ID" value="BES90358.1"/>
    <property type="molecule type" value="Genomic_DNA"/>
</dbReference>
<gene>
    <name evidence="1" type="ORF">NTJ_03166</name>
</gene>
<organism evidence="1 2">
    <name type="scientific">Nesidiocoris tenuis</name>
    <dbReference type="NCBI Taxonomy" id="355587"/>
    <lineage>
        <taxon>Eukaryota</taxon>
        <taxon>Metazoa</taxon>
        <taxon>Ecdysozoa</taxon>
        <taxon>Arthropoda</taxon>
        <taxon>Hexapoda</taxon>
        <taxon>Insecta</taxon>
        <taxon>Pterygota</taxon>
        <taxon>Neoptera</taxon>
        <taxon>Paraneoptera</taxon>
        <taxon>Hemiptera</taxon>
        <taxon>Heteroptera</taxon>
        <taxon>Panheteroptera</taxon>
        <taxon>Cimicomorpha</taxon>
        <taxon>Miridae</taxon>
        <taxon>Dicyphina</taxon>
        <taxon>Nesidiocoris</taxon>
    </lineage>
</organism>
<evidence type="ECO:0000313" key="1">
    <source>
        <dbReference type="EMBL" id="BES90358.1"/>
    </source>
</evidence>
<sequence length="93" mass="10906">MLCTVIQQAGPRLASRYRDEMSRYHRSDGRAAVQIEAEEATYTEYAHNNIFPQQPGCQVLRWKRPHWNVKPQQPQTWSNKKTAPSLQLRVKID</sequence>
<keyword evidence="2" id="KW-1185">Reference proteome</keyword>
<reference evidence="1 2" key="1">
    <citation type="submission" date="2023-09" db="EMBL/GenBank/DDBJ databases">
        <title>Nesidiocoris tenuis whole genome shotgun sequence.</title>
        <authorList>
            <person name="Shibata T."/>
            <person name="Shimoda M."/>
            <person name="Kobayashi T."/>
            <person name="Uehara T."/>
        </authorList>
    </citation>
    <scope>NUCLEOTIDE SEQUENCE [LARGE SCALE GENOMIC DNA]</scope>
    <source>
        <strain evidence="1 2">Japan</strain>
    </source>
</reference>
<accession>A0ABN7ADJ6</accession>
<dbReference type="Proteomes" id="UP001307889">
    <property type="component" value="Chromosome 2"/>
</dbReference>
<evidence type="ECO:0000313" key="2">
    <source>
        <dbReference type="Proteomes" id="UP001307889"/>
    </source>
</evidence>
<proteinExistence type="predicted"/>